<dbReference type="AlphaFoldDB" id="A0A9X6WJL8"/>
<accession>A0A9X6WJL8</accession>
<name>A0A9X6WJL8_BACTU</name>
<sequence>MSQKTLDALQDTINLLIEVRDWMYVVPHANARGFSTKKHYWFNYDDFKMFRKPDEVGIAVKNDIGTFEHFSYSEFLDFFERK</sequence>
<dbReference type="Proteomes" id="UP000224003">
    <property type="component" value="Unassembled WGS sequence"/>
</dbReference>
<evidence type="ECO:0000313" key="1">
    <source>
        <dbReference type="EMBL" id="PFJ33138.1"/>
    </source>
</evidence>
<organism evidence="1 2">
    <name type="scientific">Bacillus thuringiensis</name>
    <dbReference type="NCBI Taxonomy" id="1428"/>
    <lineage>
        <taxon>Bacteria</taxon>
        <taxon>Bacillati</taxon>
        <taxon>Bacillota</taxon>
        <taxon>Bacilli</taxon>
        <taxon>Bacillales</taxon>
        <taxon>Bacillaceae</taxon>
        <taxon>Bacillus</taxon>
        <taxon>Bacillus cereus group</taxon>
    </lineage>
</organism>
<reference evidence="1 2" key="1">
    <citation type="submission" date="2017-09" db="EMBL/GenBank/DDBJ databases">
        <title>Large-scale bioinformatics analysis of Bacillus genomes uncovers conserved roles of natural products in bacterial physiology.</title>
        <authorList>
            <consortium name="Agbiome Team Llc"/>
            <person name="Bleich R.M."/>
            <person name="Grubbs K.J."/>
            <person name="Santa Maria K.C."/>
            <person name="Allen S.E."/>
            <person name="Farag S."/>
            <person name="Shank E.A."/>
            <person name="Bowers A."/>
        </authorList>
    </citation>
    <scope>NUCLEOTIDE SEQUENCE [LARGE SCALE GENOMIC DNA]</scope>
    <source>
        <strain evidence="1 2">AFS085496</strain>
    </source>
</reference>
<dbReference type="RefSeq" id="WP_098517257.1">
    <property type="nucleotide sequence ID" value="NZ_NUVX01000062.1"/>
</dbReference>
<gene>
    <name evidence="1" type="ORF">COJ15_28255</name>
</gene>
<evidence type="ECO:0000313" key="2">
    <source>
        <dbReference type="Proteomes" id="UP000224003"/>
    </source>
</evidence>
<proteinExistence type="predicted"/>
<protein>
    <submittedName>
        <fullName evidence="1">Uncharacterized protein</fullName>
    </submittedName>
</protein>
<comment type="caution">
    <text evidence="1">The sequence shown here is derived from an EMBL/GenBank/DDBJ whole genome shotgun (WGS) entry which is preliminary data.</text>
</comment>
<dbReference type="EMBL" id="NUVX01000062">
    <property type="protein sequence ID" value="PFJ33138.1"/>
    <property type="molecule type" value="Genomic_DNA"/>
</dbReference>